<evidence type="ECO:0000313" key="1">
    <source>
        <dbReference type="EMBL" id="OIP43527.1"/>
    </source>
</evidence>
<dbReference type="EMBL" id="MNYI01000014">
    <property type="protein sequence ID" value="OIP43527.1"/>
    <property type="molecule type" value="Genomic_DNA"/>
</dbReference>
<dbReference type="Proteomes" id="UP000183085">
    <property type="component" value="Unassembled WGS sequence"/>
</dbReference>
<dbReference type="AlphaFoldDB" id="A0A1J5EHQ7"/>
<sequence length="63" mass="7077">MSKGEDYARLGYAALCRAALAVAEKARKENRKLPIWKYGKVVYDFPTITPQHVAAADADKPRR</sequence>
<reference evidence="1 2" key="1">
    <citation type="journal article" date="2016" name="Environ. Microbiol.">
        <title>Genomic resolution of a cold subsurface aquifer community provides metabolic insights for novel microbes adapted to high CO concentrations.</title>
        <authorList>
            <person name="Probst A.J."/>
            <person name="Castelle C.J."/>
            <person name="Singh A."/>
            <person name="Brown C.T."/>
            <person name="Anantharaman K."/>
            <person name="Sharon I."/>
            <person name="Hug L.A."/>
            <person name="Burstein D."/>
            <person name="Emerson J.B."/>
            <person name="Thomas B.C."/>
            <person name="Banfield J.F."/>
        </authorList>
    </citation>
    <scope>NUCLEOTIDE SEQUENCE [LARGE SCALE GENOMIC DNA]</scope>
    <source>
        <strain evidence="1">CG2_30_40_21</strain>
    </source>
</reference>
<comment type="caution">
    <text evidence="1">The sequence shown here is derived from an EMBL/GenBank/DDBJ whole genome shotgun (WGS) entry which is preliminary data.</text>
</comment>
<dbReference type="STRING" id="1817895.AUJ95_00565"/>
<name>A0A1J5EHQ7_9BACT</name>
<protein>
    <submittedName>
        <fullName evidence="1">Uncharacterized protein</fullName>
    </submittedName>
</protein>
<accession>A0A1J5EHQ7</accession>
<organism evidence="1 2">
    <name type="scientific">Candidatus Desantisbacteria bacterium CG2_30_40_21</name>
    <dbReference type="NCBI Taxonomy" id="1817895"/>
    <lineage>
        <taxon>Bacteria</taxon>
        <taxon>Candidatus Desantisiibacteriota</taxon>
    </lineage>
</organism>
<gene>
    <name evidence="1" type="ORF">AUJ95_00565</name>
</gene>
<evidence type="ECO:0000313" key="2">
    <source>
        <dbReference type="Proteomes" id="UP000183085"/>
    </source>
</evidence>
<proteinExistence type="predicted"/>